<dbReference type="PANTHER" id="PTHR43283">
    <property type="entry name" value="BETA-LACTAMASE-RELATED"/>
    <property type="match status" value="1"/>
</dbReference>
<dbReference type="InterPro" id="IPR050789">
    <property type="entry name" value="Diverse_Enzym_Activities"/>
</dbReference>
<dbReference type="Proteomes" id="UP001220530">
    <property type="component" value="Chromosome"/>
</dbReference>
<dbReference type="GO" id="GO:0016787">
    <property type="term" value="F:hydrolase activity"/>
    <property type="evidence" value="ECO:0007669"/>
    <property type="project" value="UniProtKB-KW"/>
</dbReference>
<keyword evidence="4" id="KW-1185">Reference proteome</keyword>
<evidence type="ECO:0000259" key="2">
    <source>
        <dbReference type="Pfam" id="PF00144"/>
    </source>
</evidence>
<dbReference type="SUPFAM" id="SSF56601">
    <property type="entry name" value="beta-lactamase/transpeptidase-like"/>
    <property type="match status" value="1"/>
</dbReference>
<evidence type="ECO:0000256" key="1">
    <source>
        <dbReference type="ARBA" id="ARBA00022801"/>
    </source>
</evidence>
<keyword evidence="1 3" id="KW-0378">Hydrolase</keyword>
<name>A0ABY7YNM6_9HYPH</name>
<organism evidence="3 4">
    <name type="scientific">Devosia algicola</name>
    <dbReference type="NCBI Taxonomy" id="3026418"/>
    <lineage>
        <taxon>Bacteria</taxon>
        <taxon>Pseudomonadati</taxon>
        <taxon>Pseudomonadota</taxon>
        <taxon>Alphaproteobacteria</taxon>
        <taxon>Hyphomicrobiales</taxon>
        <taxon>Devosiaceae</taxon>
        <taxon>Devosia</taxon>
    </lineage>
</organism>
<dbReference type="EMBL" id="CP118246">
    <property type="protein sequence ID" value="WDR02906.1"/>
    <property type="molecule type" value="Genomic_DNA"/>
</dbReference>
<accession>A0ABY7YNM6</accession>
<protein>
    <submittedName>
        <fullName evidence="3">Serine hydrolase</fullName>
    </submittedName>
</protein>
<dbReference type="RefSeq" id="WP_282219308.1">
    <property type="nucleotide sequence ID" value="NZ_CP118246.1"/>
</dbReference>
<evidence type="ECO:0000313" key="3">
    <source>
        <dbReference type="EMBL" id="WDR02906.1"/>
    </source>
</evidence>
<dbReference type="InterPro" id="IPR012338">
    <property type="entry name" value="Beta-lactam/transpept-like"/>
</dbReference>
<feature type="domain" description="Beta-lactamase-related" evidence="2">
    <location>
        <begin position="14"/>
        <end position="313"/>
    </location>
</feature>
<dbReference type="InterPro" id="IPR001466">
    <property type="entry name" value="Beta-lactam-related"/>
</dbReference>
<sequence>MNPRFEAAFAPVAAAVNAGKIPGAVLGIVDRDGARTIRHLGQAQTTPVVRPMTENTWFDLASLTKTIFTTSRMLSLADEGTIDLDAPLTSVLPDFRQYNPDAWERKITFRQCLGHQTPFPAVEPIYTYGRDPELLRAFILQREWRAGPSVYSDINFILLGFALERLAKKTIRQQDPGPGFAWSADPQNCAATEDCTWRNRVLCGEVHDDNCSALQGSGHAGLFGTVDSVLNFAQGLLDGSGASPTAIALIRTPLSSRRTHGWERPYDGWSGGQNCSNDTIGHTGFTGTGLWLDFSAGRAWTLLTNRVHPTRHFDSGIIDLRRTVGDAINLSLGHFHGTHLGNRPDDWHGAGRQYRHRAAQDGW</sequence>
<evidence type="ECO:0000313" key="4">
    <source>
        <dbReference type="Proteomes" id="UP001220530"/>
    </source>
</evidence>
<dbReference type="Pfam" id="PF00144">
    <property type="entry name" value="Beta-lactamase"/>
    <property type="match status" value="1"/>
</dbReference>
<gene>
    <name evidence="3" type="ORF">PSQ19_01375</name>
</gene>
<reference evidence="3 4" key="1">
    <citation type="submission" date="2023-02" db="EMBL/GenBank/DDBJ databases">
        <title>Devosia algicola sp. nov., isolated from the phycosphere of marine algae.</title>
        <authorList>
            <person name="Kim J.M."/>
            <person name="Lee J.K."/>
            <person name="Choi B.J."/>
            <person name="Bayburt H."/>
            <person name="Jeon C.O."/>
        </authorList>
    </citation>
    <scope>NUCLEOTIDE SEQUENCE [LARGE SCALE GENOMIC DNA]</scope>
    <source>
        <strain evidence="3 4">G20-9</strain>
    </source>
</reference>
<dbReference type="Gene3D" id="3.40.710.10">
    <property type="entry name" value="DD-peptidase/beta-lactamase superfamily"/>
    <property type="match status" value="1"/>
</dbReference>
<dbReference type="PANTHER" id="PTHR43283:SF11">
    <property type="entry name" value="BETA-LACTAMASE-RELATED DOMAIN-CONTAINING PROTEIN"/>
    <property type="match status" value="1"/>
</dbReference>
<proteinExistence type="predicted"/>